<dbReference type="Pfam" id="PF00017">
    <property type="entry name" value="SH2"/>
    <property type="match status" value="1"/>
</dbReference>
<evidence type="ECO:0000256" key="2">
    <source>
        <dbReference type="PROSITE-ProRule" id="PRU00024"/>
    </source>
</evidence>
<keyword evidence="7" id="KW-1185">Reference proteome</keyword>
<dbReference type="AlphaFoldDB" id="A0A8S3QTE4"/>
<protein>
    <submittedName>
        <fullName evidence="6">PLCG1</fullName>
        <ecNumber evidence="6">3.1.4.11</ecNumber>
    </submittedName>
</protein>
<dbReference type="GO" id="GO:0007167">
    <property type="term" value="P:enzyme-linked receptor protein signaling pathway"/>
    <property type="evidence" value="ECO:0007669"/>
    <property type="project" value="TreeGrafter"/>
</dbReference>
<feature type="domain" description="B box-type" evidence="5">
    <location>
        <begin position="10"/>
        <end position="57"/>
    </location>
</feature>
<dbReference type="EMBL" id="CAJPWZ010000735">
    <property type="protein sequence ID" value="CAG2200189.1"/>
    <property type="molecule type" value="Genomic_DNA"/>
</dbReference>
<evidence type="ECO:0000256" key="1">
    <source>
        <dbReference type="ARBA" id="ARBA00022999"/>
    </source>
</evidence>
<comment type="caution">
    <text evidence="6">The sequence shown here is derived from an EMBL/GenBank/DDBJ whole genome shotgun (WGS) entry which is preliminary data.</text>
</comment>
<dbReference type="InterPro" id="IPR051184">
    <property type="entry name" value="Tyrosine-phos_adapter"/>
</dbReference>
<keyword evidence="2" id="KW-0479">Metal-binding</keyword>
<dbReference type="GO" id="GO:0030971">
    <property type="term" value="F:receptor tyrosine kinase binding"/>
    <property type="evidence" value="ECO:0007669"/>
    <property type="project" value="TreeGrafter"/>
</dbReference>
<evidence type="ECO:0000313" key="6">
    <source>
        <dbReference type="EMBL" id="CAG2200189.1"/>
    </source>
</evidence>
<organism evidence="6 7">
    <name type="scientific">Mytilus edulis</name>
    <name type="common">Blue mussel</name>
    <dbReference type="NCBI Taxonomy" id="6550"/>
    <lineage>
        <taxon>Eukaryota</taxon>
        <taxon>Metazoa</taxon>
        <taxon>Spiralia</taxon>
        <taxon>Lophotrochozoa</taxon>
        <taxon>Mollusca</taxon>
        <taxon>Bivalvia</taxon>
        <taxon>Autobranchia</taxon>
        <taxon>Pteriomorphia</taxon>
        <taxon>Mytilida</taxon>
        <taxon>Mytiloidea</taxon>
        <taxon>Mytilidae</taxon>
        <taxon>Mytilinae</taxon>
        <taxon>Mytilus</taxon>
    </lineage>
</organism>
<dbReference type="PANTHER" id="PTHR19969">
    <property type="entry name" value="SH2-SH3 ADAPTOR PROTEIN-RELATED"/>
    <property type="match status" value="1"/>
</dbReference>
<evidence type="ECO:0000259" key="5">
    <source>
        <dbReference type="PROSITE" id="PS50119"/>
    </source>
</evidence>
<dbReference type="GO" id="GO:0005737">
    <property type="term" value="C:cytoplasm"/>
    <property type="evidence" value="ECO:0007669"/>
    <property type="project" value="TreeGrafter"/>
</dbReference>
<keyword evidence="6" id="KW-0378">Hydrolase</keyword>
<evidence type="ECO:0000313" key="7">
    <source>
        <dbReference type="Proteomes" id="UP000683360"/>
    </source>
</evidence>
<keyword evidence="2" id="KW-0862">Zinc</keyword>
<dbReference type="PROSITE" id="PS50001">
    <property type="entry name" value="SH2"/>
    <property type="match status" value="1"/>
</dbReference>
<feature type="domain" description="SH2" evidence="4">
    <location>
        <begin position="71"/>
        <end position="166"/>
    </location>
</feature>
<dbReference type="PRINTS" id="PR00401">
    <property type="entry name" value="SH2DOMAIN"/>
</dbReference>
<sequence>MTTDIVHVAKSVSMCQVCNHHNVKWKCEECSIYMCNDCKKEIHPRIRSSDTHIISSITDFGKNICYEDQPWYHGNITHTEAVNLLQKLKQMGDGTFLVRDSKSNIGSFTIEFLRGGEPIQIQILSTEKYGKMKYYVGRAQFDGLNDIIQFYKSNMIVHRVMLKEPVLQETYF</sequence>
<dbReference type="SUPFAM" id="SSF55550">
    <property type="entry name" value="SH2 domain"/>
    <property type="match status" value="1"/>
</dbReference>
<dbReference type="Gene3D" id="3.30.505.10">
    <property type="entry name" value="SH2 domain"/>
    <property type="match status" value="1"/>
</dbReference>
<keyword evidence="1 3" id="KW-0727">SH2 domain</keyword>
<dbReference type="PANTHER" id="PTHR19969:SF5">
    <property type="entry name" value="CRK-LIKE PROTEIN"/>
    <property type="match status" value="1"/>
</dbReference>
<dbReference type="GO" id="GO:0008270">
    <property type="term" value="F:zinc ion binding"/>
    <property type="evidence" value="ECO:0007669"/>
    <property type="project" value="UniProtKB-KW"/>
</dbReference>
<dbReference type="PROSITE" id="PS50119">
    <property type="entry name" value="ZF_BBOX"/>
    <property type="match status" value="1"/>
</dbReference>
<reference evidence="6" key="1">
    <citation type="submission" date="2021-03" db="EMBL/GenBank/DDBJ databases">
        <authorList>
            <person name="Bekaert M."/>
        </authorList>
    </citation>
    <scope>NUCLEOTIDE SEQUENCE</scope>
</reference>
<dbReference type="InterPro" id="IPR036860">
    <property type="entry name" value="SH2_dom_sf"/>
</dbReference>
<dbReference type="OrthoDB" id="10047184at2759"/>
<dbReference type="Proteomes" id="UP000683360">
    <property type="component" value="Unassembled WGS sequence"/>
</dbReference>
<dbReference type="InterPro" id="IPR000980">
    <property type="entry name" value="SH2"/>
</dbReference>
<evidence type="ECO:0000259" key="4">
    <source>
        <dbReference type="PROSITE" id="PS50001"/>
    </source>
</evidence>
<dbReference type="GO" id="GO:0035591">
    <property type="term" value="F:signaling adaptor activity"/>
    <property type="evidence" value="ECO:0007669"/>
    <property type="project" value="TreeGrafter"/>
</dbReference>
<dbReference type="GO" id="GO:0004435">
    <property type="term" value="F:phosphatidylinositol-4,5-bisphosphate phospholipase C activity"/>
    <property type="evidence" value="ECO:0007669"/>
    <property type="project" value="UniProtKB-EC"/>
</dbReference>
<accession>A0A8S3QTE4</accession>
<evidence type="ECO:0000256" key="3">
    <source>
        <dbReference type="PROSITE-ProRule" id="PRU00191"/>
    </source>
</evidence>
<dbReference type="CDD" id="cd19757">
    <property type="entry name" value="Bbox1"/>
    <property type="match status" value="1"/>
</dbReference>
<gene>
    <name evidence="6" type="ORF">MEDL_14861</name>
</gene>
<dbReference type="GO" id="GO:0016477">
    <property type="term" value="P:cell migration"/>
    <property type="evidence" value="ECO:0007669"/>
    <property type="project" value="TreeGrafter"/>
</dbReference>
<keyword evidence="2" id="KW-0863">Zinc-finger</keyword>
<proteinExistence type="predicted"/>
<dbReference type="SMART" id="SM00252">
    <property type="entry name" value="SH2"/>
    <property type="match status" value="1"/>
</dbReference>
<dbReference type="EC" id="3.1.4.11" evidence="6"/>
<dbReference type="InterPro" id="IPR000315">
    <property type="entry name" value="Znf_B-box"/>
</dbReference>
<name>A0A8S3QTE4_MYTED</name>